<feature type="transmembrane region" description="Helical" evidence="1">
    <location>
        <begin position="39"/>
        <end position="58"/>
    </location>
</feature>
<proteinExistence type="predicted"/>
<feature type="transmembrane region" description="Helical" evidence="1">
    <location>
        <begin position="6"/>
        <end position="27"/>
    </location>
</feature>
<protein>
    <submittedName>
        <fullName evidence="2">Branched-chain amino acid transport protein AzlD</fullName>
    </submittedName>
</protein>
<accession>A0A1J5P8Y0</accession>
<sequence>MTLWQQFSLVAGMTAVTILSRNLFLLPRKPLPLPSRVKVALRFAPAAALAAVVAPELLLVTPLGMPWVKIGAAVIAAGYFFARRGILGTILSGMLGYWALSWISHNLS</sequence>
<dbReference type="EMBL" id="MLJW01005757">
    <property type="protein sequence ID" value="OIQ67702.1"/>
    <property type="molecule type" value="Genomic_DNA"/>
</dbReference>
<feature type="transmembrane region" description="Helical" evidence="1">
    <location>
        <begin position="86"/>
        <end position="104"/>
    </location>
</feature>
<evidence type="ECO:0000256" key="1">
    <source>
        <dbReference type="SAM" id="Phobius"/>
    </source>
</evidence>
<keyword evidence="1" id="KW-0812">Transmembrane</keyword>
<keyword evidence="1" id="KW-1133">Transmembrane helix</keyword>
<name>A0A1J5P8Y0_9ZZZZ</name>
<evidence type="ECO:0000313" key="2">
    <source>
        <dbReference type="EMBL" id="OIQ67702.1"/>
    </source>
</evidence>
<dbReference type="Pfam" id="PF05437">
    <property type="entry name" value="AzlD"/>
    <property type="match status" value="1"/>
</dbReference>
<reference evidence="2" key="1">
    <citation type="submission" date="2016-10" db="EMBL/GenBank/DDBJ databases">
        <title>Sequence of Gallionella enrichment culture.</title>
        <authorList>
            <person name="Poehlein A."/>
            <person name="Muehling M."/>
            <person name="Daniel R."/>
        </authorList>
    </citation>
    <scope>NUCLEOTIDE SEQUENCE</scope>
</reference>
<keyword evidence="1" id="KW-0472">Membrane</keyword>
<gene>
    <name evidence="2" type="ORF">GALL_507170</name>
</gene>
<organism evidence="2">
    <name type="scientific">mine drainage metagenome</name>
    <dbReference type="NCBI Taxonomy" id="410659"/>
    <lineage>
        <taxon>unclassified sequences</taxon>
        <taxon>metagenomes</taxon>
        <taxon>ecological metagenomes</taxon>
    </lineage>
</organism>
<dbReference type="InterPro" id="IPR008407">
    <property type="entry name" value="Brnchd-chn_aa_trnsp_AzlD"/>
</dbReference>
<dbReference type="AlphaFoldDB" id="A0A1J5P8Y0"/>
<comment type="caution">
    <text evidence="2">The sequence shown here is derived from an EMBL/GenBank/DDBJ whole genome shotgun (WGS) entry which is preliminary data.</text>
</comment>